<sequence>MATVVDVSSRGRSWLEARSLCFLSLAVCVRSDRDSERRNMSTVQLLRVLVHERINAAAEDFLLQVEEGGGKARVPELRAMLTERLAAAGEQILAGLEETLLESEERVERTERSQREVCRQRRLLDAAMQPVVRLHRAGQSR</sequence>
<reference evidence="1" key="1">
    <citation type="submission" date="2020-03" db="EMBL/GenBank/DDBJ databases">
        <authorList>
            <person name="Weist P."/>
        </authorList>
    </citation>
    <scope>NUCLEOTIDE SEQUENCE</scope>
</reference>
<accession>A0A9N7YMI9</accession>
<name>A0A9N7YMI9_PLEPL</name>
<comment type="caution">
    <text evidence="1">The sequence shown here is derived from an EMBL/GenBank/DDBJ whole genome shotgun (WGS) entry which is preliminary data.</text>
</comment>
<dbReference type="EMBL" id="CADEAL010001449">
    <property type="protein sequence ID" value="CAB1432572.1"/>
    <property type="molecule type" value="Genomic_DNA"/>
</dbReference>
<proteinExistence type="predicted"/>
<keyword evidence="2" id="KW-1185">Reference proteome</keyword>
<gene>
    <name evidence="1" type="ORF">PLEPLA_LOCUS20654</name>
</gene>
<dbReference type="Proteomes" id="UP001153269">
    <property type="component" value="Unassembled WGS sequence"/>
</dbReference>
<organism evidence="1 2">
    <name type="scientific">Pleuronectes platessa</name>
    <name type="common">European plaice</name>
    <dbReference type="NCBI Taxonomy" id="8262"/>
    <lineage>
        <taxon>Eukaryota</taxon>
        <taxon>Metazoa</taxon>
        <taxon>Chordata</taxon>
        <taxon>Craniata</taxon>
        <taxon>Vertebrata</taxon>
        <taxon>Euteleostomi</taxon>
        <taxon>Actinopterygii</taxon>
        <taxon>Neopterygii</taxon>
        <taxon>Teleostei</taxon>
        <taxon>Neoteleostei</taxon>
        <taxon>Acanthomorphata</taxon>
        <taxon>Carangaria</taxon>
        <taxon>Pleuronectiformes</taxon>
        <taxon>Pleuronectoidei</taxon>
        <taxon>Pleuronectidae</taxon>
        <taxon>Pleuronectes</taxon>
    </lineage>
</organism>
<evidence type="ECO:0000313" key="1">
    <source>
        <dbReference type="EMBL" id="CAB1432572.1"/>
    </source>
</evidence>
<protein>
    <submittedName>
        <fullName evidence="1">Uncharacterized protein</fullName>
    </submittedName>
</protein>
<evidence type="ECO:0000313" key="2">
    <source>
        <dbReference type="Proteomes" id="UP001153269"/>
    </source>
</evidence>
<dbReference type="AlphaFoldDB" id="A0A9N7YMI9"/>